<accession>A0A0A6UU71</accession>
<dbReference type="STRING" id="1869.MB27_07845"/>
<protein>
    <submittedName>
        <fullName evidence="2">Uncharacterized protein</fullName>
    </submittedName>
</protein>
<sequence>MHDDMLRLLDDCIERMLQARERLAAARRVQPGERHATVLSAIAAAQLFATEATRALPGPAAHPASAAHPTPFHATHASRPAAPARSLPAAPARSAAA</sequence>
<evidence type="ECO:0000256" key="1">
    <source>
        <dbReference type="SAM" id="MobiDB-lite"/>
    </source>
</evidence>
<dbReference type="EMBL" id="JRTT01000007">
    <property type="protein sequence ID" value="KHD78009.1"/>
    <property type="molecule type" value="Genomic_DNA"/>
</dbReference>
<dbReference type="OrthoDB" id="3298857at2"/>
<dbReference type="RefSeq" id="WP_043523484.1">
    <property type="nucleotide sequence ID" value="NZ_BAABKU010000013.1"/>
</dbReference>
<evidence type="ECO:0000313" key="2">
    <source>
        <dbReference type="EMBL" id="KHD78009.1"/>
    </source>
</evidence>
<reference evidence="2 3" key="1">
    <citation type="submission" date="2014-10" db="EMBL/GenBank/DDBJ databases">
        <title>Draft genome sequence of Actinoplanes utahensis NRRL 12052.</title>
        <authorList>
            <person name="Velasco-Bucheli B."/>
            <person name="del Cerro C."/>
            <person name="Hormigo D."/>
            <person name="Garcia J.L."/>
            <person name="Acebal C."/>
            <person name="Arroyo M."/>
            <person name="de la Mata I."/>
        </authorList>
    </citation>
    <scope>NUCLEOTIDE SEQUENCE [LARGE SCALE GENOMIC DNA]</scope>
    <source>
        <strain evidence="2 3">NRRL 12052</strain>
    </source>
</reference>
<gene>
    <name evidence="2" type="ORF">MB27_07845</name>
</gene>
<comment type="caution">
    <text evidence="2">The sequence shown here is derived from an EMBL/GenBank/DDBJ whole genome shotgun (WGS) entry which is preliminary data.</text>
</comment>
<feature type="region of interest" description="Disordered" evidence="1">
    <location>
        <begin position="56"/>
        <end position="97"/>
    </location>
</feature>
<evidence type="ECO:0000313" key="3">
    <source>
        <dbReference type="Proteomes" id="UP000054537"/>
    </source>
</evidence>
<name>A0A0A6UU71_ACTUT</name>
<keyword evidence="3" id="KW-1185">Reference proteome</keyword>
<dbReference type="Proteomes" id="UP000054537">
    <property type="component" value="Unassembled WGS sequence"/>
</dbReference>
<proteinExistence type="predicted"/>
<feature type="compositionally biased region" description="Low complexity" evidence="1">
    <location>
        <begin position="59"/>
        <end position="97"/>
    </location>
</feature>
<organism evidence="2 3">
    <name type="scientific">Actinoplanes utahensis</name>
    <dbReference type="NCBI Taxonomy" id="1869"/>
    <lineage>
        <taxon>Bacteria</taxon>
        <taxon>Bacillati</taxon>
        <taxon>Actinomycetota</taxon>
        <taxon>Actinomycetes</taxon>
        <taxon>Micromonosporales</taxon>
        <taxon>Micromonosporaceae</taxon>
        <taxon>Actinoplanes</taxon>
    </lineage>
</organism>
<dbReference type="AlphaFoldDB" id="A0A0A6UU71"/>